<evidence type="ECO:0000313" key="18">
    <source>
        <dbReference type="RefSeq" id="XP_034239891.1"/>
    </source>
</evidence>
<dbReference type="Pfam" id="PF23023">
    <property type="entry name" value="Anti-Pycsar_Apyc1"/>
    <property type="match status" value="1"/>
</dbReference>
<keyword evidence="3" id="KW-0540">Nuclease</keyword>
<proteinExistence type="inferred from homology"/>
<keyword evidence="9" id="KW-0234">DNA repair</keyword>
<comment type="similarity">
    <text evidence="2">Belongs to the DNA repair metallo-beta-lactamase (DRMBL) family.</text>
</comment>
<evidence type="ECO:0000256" key="10">
    <source>
        <dbReference type="ARBA" id="ARBA00023242"/>
    </source>
</evidence>
<name>A0A6P8Z023_THRPL</name>
<evidence type="ECO:0000256" key="1">
    <source>
        <dbReference type="ARBA" id="ARBA00004123"/>
    </source>
</evidence>
<dbReference type="GO" id="GO:0005634">
    <property type="term" value="C:nucleus"/>
    <property type="evidence" value="ECO:0007669"/>
    <property type="project" value="UniProtKB-SubCell"/>
</dbReference>
<organism evidence="19">
    <name type="scientific">Thrips palmi</name>
    <name type="common">Melon thrips</name>
    <dbReference type="NCBI Taxonomy" id="161013"/>
    <lineage>
        <taxon>Eukaryota</taxon>
        <taxon>Metazoa</taxon>
        <taxon>Ecdysozoa</taxon>
        <taxon>Arthropoda</taxon>
        <taxon>Hexapoda</taxon>
        <taxon>Insecta</taxon>
        <taxon>Pterygota</taxon>
        <taxon>Neoptera</taxon>
        <taxon>Paraneoptera</taxon>
        <taxon>Thysanoptera</taxon>
        <taxon>Terebrantia</taxon>
        <taxon>Thripoidea</taxon>
        <taxon>Thripidae</taxon>
        <taxon>Thrips</taxon>
    </lineage>
</organism>
<feature type="compositionally biased region" description="Polar residues" evidence="13">
    <location>
        <begin position="434"/>
        <end position="443"/>
    </location>
</feature>
<evidence type="ECO:0000313" key="19">
    <source>
        <dbReference type="RefSeq" id="XP_034239892.1"/>
    </source>
</evidence>
<evidence type="ECO:0000256" key="4">
    <source>
        <dbReference type="ARBA" id="ARBA00022759"/>
    </source>
</evidence>
<evidence type="ECO:0000256" key="9">
    <source>
        <dbReference type="ARBA" id="ARBA00023204"/>
    </source>
</evidence>
<dbReference type="RefSeq" id="XP_034239890.1">
    <property type="nucleotide sequence ID" value="XM_034383999.1"/>
</dbReference>
<evidence type="ECO:0000256" key="7">
    <source>
        <dbReference type="ARBA" id="ARBA00022839"/>
    </source>
</evidence>
<protein>
    <recommendedName>
        <fullName evidence="11">Protein artemis</fullName>
    </recommendedName>
    <alternativeName>
        <fullName evidence="12">DNA cross-link repair 1C protein</fullName>
    </alternativeName>
</protein>
<keyword evidence="8" id="KW-0233">DNA recombination</keyword>
<evidence type="ECO:0000256" key="6">
    <source>
        <dbReference type="ARBA" id="ARBA00022801"/>
    </source>
</evidence>
<dbReference type="GO" id="GO:0004519">
    <property type="term" value="F:endonuclease activity"/>
    <property type="evidence" value="ECO:0007669"/>
    <property type="project" value="UniProtKB-KW"/>
</dbReference>
<evidence type="ECO:0000256" key="2">
    <source>
        <dbReference type="ARBA" id="ARBA00010304"/>
    </source>
</evidence>
<dbReference type="PANTHER" id="PTHR23240">
    <property type="entry name" value="DNA CROSS-LINK REPAIR PROTEIN PSO2/SNM1-RELATED"/>
    <property type="match status" value="1"/>
</dbReference>
<evidence type="ECO:0000313" key="17">
    <source>
        <dbReference type="RefSeq" id="XP_034239890.1"/>
    </source>
</evidence>
<dbReference type="GO" id="GO:0006303">
    <property type="term" value="P:double-strand break repair via nonhomologous end joining"/>
    <property type="evidence" value="ECO:0007669"/>
    <property type="project" value="TreeGrafter"/>
</dbReference>
<feature type="compositionally biased region" description="Acidic residues" evidence="13">
    <location>
        <begin position="413"/>
        <end position="429"/>
    </location>
</feature>
<dbReference type="OrthoDB" id="262529at2759"/>
<dbReference type="GO" id="GO:0035312">
    <property type="term" value="F:5'-3' DNA exonuclease activity"/>
    <property type="evidence" value="ECO:0007669"/>
    <property type="project" value="TreeGrafter"/>
</dbReference>
<dbReference type="RefSeq" id="XP_034239892.1">
    <property type="nucleotide sequence ID" value="XM_034384001.1"/>
</dbReference>
<dbReference type="GO" id="GO:0000723">
    <property type="term" value="P:telomere maintenance"/>
    <property type="evidence" value="ECO:0007669"/>
    <property type="project" value="TreeGrafter"/>
</dbReference>
<dbReference type="Proteomes" id="UP000515158">
    <property type="component" value="Unplaced"/>
</dbReference>
<dbReference type="GeneID" id="117644486"/>
<dbReference type="InterPro" id="IPR036866">
    <property type="entry name" value="RibonucZ/Hydroxyglut_hydro"/>
</dbReference>
<evidence type="ECO:0000256" key="11">
    <source>
        <dbReference type="ARBA" id="ARBA00039759"/>
    </source>
</evidence>
<dbReference type="Gene3D" id="3.40.50.12650">
    <property type="match status" value="1"/>
</dbReference>
<keyword evidence="4" id="KW-0255">Endonuclease</keyword>
<keyword evidence="15" id="KW-1185">Reference proteome</keyword>
<evidence type="ECO:0000256" key="12">
    <source>
        <dbReference type="ARBA" id="ARBA00042677"/>
    </source>
</evidence>
<dbReference type="GO" id="GO:0036297">
    <property type="term" value="P:interstrand cross-link repair"/>
    <property type="evidence" value="ECO:0007669"/>
    <property type="project" value="TreeGrafter"/>
</dbReference>
<keyword evidence="6" id="KW-0378">Hydrolase</keyword>
<dbReference type="SUPFAM" id="SSF56281">
    <property type="entry name" value="Metallo-hydrolase/oxidoreductase"/>
    <property type="match status" value="1"/>
</dbReference>
<evidence type="ECO:0000256" key="5">
    <source>
        <dbReference type="ARBA" id="ARBA00022763"/>
    </source>
</evidence>
<feature type="domain" description="DNA repair metallo-beta-lactamase" evidence="14">
    <location>
        <begin position="242"/>
        <end position="340"/>
    </location>
</feature>
<keyword evidence="7" id="KW-0269">Exonuclease</keyword>
<dbReference type="PANTHER" id="PTHR23240:SF8">
    <property type="entry name" value="PROTEIN ARTEMIS"/>
    <property type="match status" value="1"/>
</dbReference>
<evidence type="ECO:0000256" key="13">
    <source>
        <dbReference type="SAM" id="MobiDB-lite"/>
    </source>
</evidence>
<comment type="subcellular location">
    <subcellularLocation>
        <location evidence="1">Nucleus</location>
    </subcellularLocation>
</comment>
<dbReference type="GO" id="GO:0003684">
    <property type="term" value="F:damaged DNA binding"/>
    <property type="evidence" value="ECO:0007669"/>
    <property type="project" value="TreeGrafter"/>
</dbReference>
<keyword evidence="5" id="KW-0227">DNA damage</keyword>
<dbReference type="RefSeq" id="XP_034239889.1">
    <property type="nucleotide sequence ID" value="XM_034383998.1"/>
</dbReference>
<dbReference type="KEGG" id="tpal:117644486"/>
<evidence type="ECO:0000313" key="16">
    <source>
        <dbReference type="RefSeq" id="XP_034239889.1"/>
    </source>
</evidence>
<dbReference type="Gene3D" id="3.60.15.10">
    <property type="entry name" value="Ribonuclease Z/Hydroxyacylglutathione hydrolase-like"/>
    <property type="match status" value="1"/>
</dbReference>
<dbReference type="AlphaFoldDB" id="A0A6P8Z023"/>
<dbReference type="GO" id="GO:0006310">
    <property type="term" value="P:DNA recombination"/>
    <property type="evidence" value="ECO:0007669"/>
    <property type="project" value="UniProtKB-KW"/>
</dbReference>
<reference evidence="16 17" key="1">
    <citation type="submission" date="2025-04" db="UniProtKB">
        <authorList>
            <consortium name="RefSeq"/>
        </authorList>
    </citation>
    <scope>IDENTIFICATION</scope>
    <source>
        <tissue evidence="16 17">Total insect</tissue>
    </source>
</reference>
<evidence type="ECO:0000256" key="8">
    <source>
        <dbReference type="ARBA" id="ARBA00023172"/>
    </source>
</evidence>
<dbReference type="RefSeq" id="XP_034239891.1">
    <property type="nucleotide sequence ID" value="XM_034384000.1"/>
</dbReference>
<feature type="region of interest" description="Disordered" evidence="13">
    <location>
        <begin position="408"/>
        <end position="464"/>
    </location>
</feature>
<gene>
    <name evidence="16 17 18 19" type="primary">LOC117644486</name>
</gene>
<evidence type="ECO:0000259" key="14">
    <source>
        <dbReference type="Pfam" id="PF07522"/>
    </source>
</evidence>
<dbReference type="Pfam" id="PF07522">
    <property type="entry name" value="DRMBL"/>
    <property type="match status" value="1"/>
</dbReference>
<keyword evidence="10" id="KW-0539">Nucleus</keyword>
<dbReference type="InterPro" id="IPR011084">
    <property type="entry name" value="DRMBL"/>
</dbReference>
<evidence type="ECO:0000256" key="3">
    <source>
        <dbReference type="ARBA" id="ARBA00022722"/>
    </source>
</evidence>
<accession>A0A6P8Z023</accession>
<evidence type="ECO:0000313" key="15">
    <source>
        <dbReference type="Proteomes" id="UP000515158"/>
    </source>
</evidence>
<sequence>MSTFPGPIPEIPKISVDRFNWQNLKSDIFFLTHFHSDHMVGLRDYPFQNKLRTNSTAFLYCSELTALFLTQNHLKGFDDKIKVLPINSQQVISINEQHGCVTVTALPAGHCPGSVMFLFEYKGLNYLYTGDYRMTKENLMKMKPLKDSDGNFKPIETLYLDTTFFNPVYSYLPNRDESMRALIAQCRSWIEKGDDYIIDLRTPAIVGIEYVLIALSEEFAQPFHVCEKAYEKYYRIPRLSSAVTKSTNTKFHACLGGFNQQGKTLFIKHHAEFKKHKIFSVKLCTMHASNFSKKKNLLSYPPEEGGLHRLVYSSHSSYSELLEMIETLRPRKIEPCVVPKNFTPEQVVDALRPFNDNKVQRSDSDENSLLQMSSYEEDAPGCDSDAEEVVLKPKEEAKGQPLFTFSKYVAQDSSDEEDGLAVESEEDELPPFSWNYQSGTSKALSFPKHEEERLPAKRQKLNGS</sequence>